<keyword evidence="4" id="KW-0808">Transferase</keyword>
<evidence type="ECO:0000256" key="1">
    <source>
        <dbReference type="ARBA" id="ARBA00000085"/>
    </source>
</evidence>
<evidence type="ECO:0000256" key="5">
    <source>
        <dbReference type="ARBA" id="ARBA00022777"/>
    </source>
</evidence>
<dbReference type="InterPro" id="IPR000700">
    <property type="entry name" value="PAS-assoc_C"/>
</dbReference>
<dbReference type="InterPro" id="IPR004358">
    <property type="entry name" value="Sig_transdc_His_kin-like_C"/>
</dbReference>
<dbReference type="InterPro" id="IPR003594">
    <property type="entry name" value="HATPase_dom"/>
</dbReference>
<comment type="catalytic activity">
    <reaction evidence="1">
        <text>ATP + protein L-histidine = ADP + protein N-phospho-L-histidine.</text>
        <dbReference type="EC" id="2.7.13.3"/>
    </reaction>
</comment>
<feature type="coiled-coil region" evidence="7">
    <location>
        <begin position="353"/>
        <end position="384"/>
    </location>
</feature>
<keyword evidence="6 8" id="KW-0472">Membrane</keyword>
<dbReference type="InterPro" id="IPR013655">
    <property type="entry name" value="PAS_fold_3"/>
</dbReference>
<keyword evidence="8" id="KW-1133">Transmembrane helix</keyword>
<dbReference type="PROSITE" id="PS50109">
    <property type="entry name" value="HIS_KIN"/>
    <property type="match status" value="1"/>
</dbReference>
<dbReference type="FunFam" id="1.10.287.130:FF:000070">
    <property type="entry name" value="Histidine kinase sensor protein"/>
    <property type="match status" value="1"/>
</dbReference>
<dbReference type="EMBL" id="UOFT01000034">
    <property type="protein sequence ID" value="VAW93672.1"/>
    <property type="molecule type" value="Genomic_DNA"/>
</dbReference>
<dbReference type="SMART" id="SM00387">
    <property type="entry name" value="HATPase_c"/>
    <property type="match status" value="1"/>
</dbReference>
<dbReference type="Gene3D" id="6.10.340.10">
    <property type="match status" value="1"/>
</dbReference>
<evidence type="ECO:0000256" key="8">
    <source>
        <dbReference type="SAM" id="Phobius"/>
    </source>
</evidence>
<protein>
    <recommendedName>
        <fullName evidence="2">histidine kinase</fullName>
        <ecNumber evidence="2">2.7.13.3</ecNumber>
    </recommendedName>
</protein>
<dbReference type="InterPro" id="IPR000014">
    <property type="entry name" value="PAS"/>
</dbReference>
<dbReference type="GO" id="GO:0030295">
    <property type="term" value="F:protein kinase activator activity"/>
    <property type="evidence" value="ECO:0007669"/>
    <property type="project" value="TreeGrafter"/>
</dbReference>
<sequence>MKSSLTGKRHSIARRLLVAVILMSTAITILTSAYQLYANYNRYIAQIDVRFTEIEKIHIKSLSKRLWTADIDALKTNLEEISVLPDIQYMDVYENDTLITSIGRRQEKNTITKTFPMTYQYKGKQKRIGTLVVQATLDNAYHQVGAQIIDILVSNAIKTFILAGFILYIFNHLITRHLETMADFAENLDITQLDKQLVLDRKVNPTKEADELEILVTAFTAMQKNLAISIESLQQKEAHYRQLVESTTAIPWEVDLSSWLFTYVGPQAEAVLGYPINNWYEKDFWGNHIHPDDAESAVNFCIEATKIGIDYNFEYRMITAQGKSIWIKDDVKIIYKDSKAVSLQGYMFDITEQKLNQLELEKYREDLERLIAERTTELLAANKELEAFSYSVSHDLRAPLRGIDGFSQILLEDYHGVLDETGLDHLYRIRRSAQSMGQIINDLLLLSRVTRQELQLKVINLSSLTHKSVSRLQENSERNVNISIEDNLKIQADENLVSIIIENLVGNAWKYTGKTPNANIEFGQTIKNNKTYFYIKDNGVGFNMEFIDKIFQPFQRLHSANEFDGTGIGLATVARVIHKHGGEIFAESEPDKGATFYFSLG</sequence>
<dbReference type="InterPro" id="IPR035965">
    <property type="entry name" value="PAS-like_dom_sf"/>
</dbReference>
<feature type="domain" description="HAMP" evidence="12">
    <location>
        <begin position="172"/>
        <end position="231"/>
    </location>
</feature>
<dbReference type="Gene3D" id="3.30.450.20">
    <property type="entry name" value="PAS domain"/>
    <property type="match status" value="1"/>
</dbReference>
<dbReference type="PRINTS" id="PR00344">
    <property type="entry name" value="BCTRLSENSOR"/>
</dbReference>
<dbReference type="CDD" id="cd00130">
    <property type="entry name" value="PAS"/>
    <property type="match status" value="1"/>
</dbReference>
<evidence type="ECO:0000256" key="7">
    <source>
        <dbReference type="SAM" id="Coils"/>
    </source>
</evidence>
<dbReference type="FunFam" id="3.30.565.10:FF:000006">
    <property type="entry name" value="Sensor histidine kinase WalK"/>
    <property type="match status" value="1"/>
</dbReference>
<dbReference type="SMART" id="SM00091">
    <property type="entry name" value="PAS"/>
    <property type="match status" value="1"/>
</dbReference>
<dbReference type="InterPro" id="IPR036097">
    <property type="entry name" value="HisK_dim/P_sf"/>
</dbReference>
<dbReference type="PROSITE" id="PS50885">
    <property type="entry name" value="HAMP"/>
    <property type="match status" value="1"/>
</dbReference>
<dbReference type="InterPro" id="IPR050351">
    <property type="entry name" value="BphY/WalK/GraS-like"/>
</dbReference>
<dbReference type="PROSITE" id="PS50112">
    <property type="entry name" value="PAS"/>
    <property type="match status" value="1"/>
</dbReference>
<dbReference type="InterPro" id="IPR003661">
    <property type="entry name" value="HisK_dim/P_dom"/>
</dbReference>
<feature type="domain" description="PAC" evidence="11">
    <location>
        <begin position="311"/>
        <end position="362"/>
    </location>
</feature>
<reference evidence="13" key="1">
    <citation type="submission" date="2018-06" db="EMBL/GenBank/DDBJ databases">
        <authorList>
            <person name="Zhirakovskaya E."/>
        </authorList>
    </citation>
    <scope>NUCLEOTIDE SEQUENCE</scope>
</reference>
<dbReference type="AlphaFoldDB" id="A0A3B1A1P5"/>
<dbReference type="PANTHER" id="PTHR42878:SF15">
    <property type="entry name" value="BACTERIOPHYTOCHROME"/>
    <property type="match status" value="1"/>
</dbReference>
<dbReference type="Gene3D" id="3.30.565.10">
    <property type="entry name" value="Histidine kinase-like ATPase, C-terminal domain"/>
    <property type="match status" value="1"/>
</dbReference>
<dbReference type="Pfam" id="PF17149">
    <property type="entry name" value="CHASE5"/>
    <property type="match status" value="1"/>
</dbReference>
<dbReference type="SMART" id="SM00388">
    <property type="entry name" value="HisKA"/>
    <property type="match status" value="1"/>
</dbReference>
<dbReference type="SUPFAM" id="SSF47384">
    <property type="entry name" value="Homodimeric domain of signal transducing histidine kinase"/>
    <property type="match status" value="1"/>
</dbReference>
<keyword evidence="7" id="KW-0175">Coiled coil</keyword>
<dbReference type="Pfam" id="PF08447">
    <property type="entry name" value="PAS_3"/>
    <property type="match status" value="1"/>
</dbReference>
<dbReference type="GO" id="GO:0007234">
    <property type="term" value="P:osmosensory signaling via phosphorelay pathway"/>
    <property type="evidence" value="ECO:0007669"/>
    <property type="project" value="TreeGrafter"/>
</dbReference>
<evidence type="ECO:0000313" key="13">
    <source>
        <dbReference type="EMBL" id="VAW93672.1"/>
    </source>
</evidence>
<dbReference type="NCBIfam" id="TIGR00229">
    <property type="entry name" value="sensory_box"/>
    <property type="match status" value="1"/>
</dbReference>
<dbReference type="InterPro" id="IPR003660">
    <property type="entry name" value="HAMP_dom"/>
</dbReference>
<feature type="transmembrane region" description="Helical" evidence="8">
    <location>
        <begin position="12"/>
        <end position="37"/>
    </location>
</feature>
<dbReference type="CDD" id="cd00082">
    <property type="entry name" value="HisKA"/>
    <property type="match status" value="1"/>
</dbReference>
<dbReference type="GO" id="GO:0000155">
    <property type="term" value="F:phosphorelay sensor kinase activity"/>
    <property type="evidence" value="ECO:0007669"/>
    <property type="project" value="InterPro"/>
</dbReference>
<dbReference type="Gene3D" id="1.10.287.130">
    <property type="match status" value="1"/>
</dbReference>
<dbReference type="GO" id="GO:0016020">
    <property type="term" value="C:membrane"/>
    <property type="evidence" value="ECO:0007669"/>
    <property type="project" value="UniProtKB-SubCell"/>
</dbReference>
<dbReference type="SUPFAM" id="SSF55874">
    <property type="entry name" value="ATPase domain of HSP90 chaperone/DNA topoisomerase II/histidine kinase"/>
    <property type="match status" value="1"/>
</dbReference>
<dbReference type="EC" id="2.7.13.3" evidence="2"/>
<dbReference type="InterPro" id="IPR005467">
    <property type="entry name" value="His_kinase_dom"/>
</dbReference>
<dbReference type="PROSITE" id="PS50113">
    <property type="entry name" value="PAC"/>
    <property type="match status" value="1"/>
</dbReference>
<keyword evidence="3" id="KW-0597">Phosphoprotein</keyword>
<dbReference type="SUPFAM" id="SSF55785">
    <property type="entry name" value="PYP-like sensor domain (PAS domain)"/>
    <property type="match status" value="1"/>
</dbReference>
<evidence type="ECO:0000259" key="10">
    <source>
        <dbReference type="PROSITE" id="PS50112"/>
    </source>
</evidence>
<evidence type="ECO:0000256" key="3">
    <source>
        <dbReference type="ARBA" id="ARBA00022553"/>
    </source>
</evidence>
<gene>
    <name evidence="13" type="ORF">MNBD_GAMMA23-673</name>
</gene>
<evidence type="ECO:0000256" key="2">
    <source>
        <dbReference type="ARBA" id="ARBA00012438"/>
    </source>
</evidence>
<evidence type="ECO:0000259" key="11">
    <source>
        <dbReference type="PROSITE" id="PS50113"/>
    </source>
</evidence>
<dbReference type="PANTHER" id="PTHR42878">
    <property type="entry name" value="TWO-COMPONENT HISTIDINE KINASE"/>
    <property type="match status" value="1"/>
</dbReference>
<dbReference type="Pfam" id="PF02518">
    <property type="entry name" value="HATPase_c"/>
    <property type="match status" value="1"/>
</dbReference>
<accession>A0A3B1A1P5</accession>
<dbReference type="InterPro" id="IPR036890">
    <property type="entry name" value="HATPase_C_sf"/>
</dbReference>
<evidence type="ECO:0000259" key="12">
    <source>
        <dbReference type="PROSITE" id="PS50885"/>
    </source>
</evidence>
<keyword evidence="8" id="KW-0812">Transmembrane</keyword>
<feature type="domain" description="PAS" evidence="10">
    <location>
        <begin position="236"/>
        <end position="295"/>
    </location>
</feature>
<dbReference type="GO" id="GO:0000156">
    <property type="term" value="F:phosphorelay response regulator activity"/>
    <property type="evidence" value="ECO:0007669"/>
    <property type="project" value="TreeGrafter"/>
</dbReference>
<proteinExistence type="predicted"/>
<dbReference type="Pfam" id="PF00512">
    <property type="entry name" value="HisKA"/>
    <property type="match status" value="1"/>
</dbReference>
<keyword evidence="5" id="KW-0418">Kinase</keyword>
<evidence type="ECO:0000256" key="6">
    <source>
        <dbReference type="ARBA" id="ARBA00023136"/>
    </source>
</evidence>
<name>A0A3B1A1P5_9ZZZZ</name>
<evidence type="ECO:0000259" key="9">
    <source>
        <dbReference type="PROSITE" id="PS50109"/>
    </source>
</evidence>
<feature type="domain" description="Histidine kinase" evidence="9">
    <location>
        <begin position="391"/>
        <end position="601"/>
    </location>
</feature>
<organism evidence="13">
    <name type="scientific">hydrothermal vent metagenome</name>
    <dbReference type="NCBI Taxonomy" id="652676"/>
    <lineage>
        <taxon>unclassified sequences</taxon>
        <taxon>metagenomes</taxon>
        <taxon>ecological metagenomes</taxon>
    </lineage>
</organism>
<dbReference type="InterPro" id="IPR033414">
    <property type="entry name" value="Sensor_dom"/>
</dbReference>
<evidence type="ECO:0000256" key="4">
    <source>
        <dbReference type="ARBA" id="ARBA00022679"/>
    </source>
</evidence>